<sequence>MLERLNDFQNLNEYLQHAMERYQDLPAYTCLGQTLTFAEVDEKANQLAAYYQSIGLKAGDRIVIQLPNLIQYPIAMYAALKAGLVIVNTNPLYTPAEMLHQFNDSGAVAIVILSDLYPKLAQIKSQTGIKHVITSNAGDLLTGSKDKPDAEAVSFNDALESGAQRTVIESNAGIDDLAVLQYTGGTTGVSKGAQLTHKNIIANALQSAERLGDSCREGDGIFICPLPLYHIYAFTVNMVLLASIGNHNVLIPNPRDLDAFIGAIKAFKFNGFAGLNTLFVGLCSKPEFRALDFSEFRVTLSGGTALTHTAADTWQSVTGCTISEGYGLSETAPVVCLNQPGHEQIGTVGTPLVGTEVQLWSDDDQPVADGESGQVVVKGPQVMTGYWNMPDETAQCLTANGYFKTGDIGIRLPDGKIQIVDRLKDLIIVSGFNVYPNEVEDALVKHPAVMEAAVIGEPCEHSGERVHAYVTLREQADNSEIIAHCRQTLTAYKVPKAITVMDELPKSAVGKILRRSLRNVG</sequence>
<dbReference type="Proteomes" id="UP000307999">
    <property type="component" value="Unassembled WGS sequence"/>
</dbReference>
<dbReference type="SUPFAM" id="SSF56801">
    <property type="entry name" value="Acetyl-CoA synthetase-like"/>
    <property type="match status" value="1"/>
</dbReference>
<dbReference type="CDD" id="cd05936">
    <property type="entry name" value="FC-FACS_FadD_like"/>
    <property type="match status" value="1"/>
</dbReference>
<feature type="domain" description="AMP-dependent synthetase/ligase" evidence="8">
    <location>
        <begin position="16"/>
        <end position="387"/>
    </location>
</feature>
<evidence type="ECO:0000256" key="5">
    <source>
        <dbReference type="ARBA" id="ARBA00026121"/>
    </source>
</evidence>
<comment type="subcellular location">
    <subcellularLocation>
        <location evidence="1">Membrane</location>
        <topology evidence="1">Peripheral membrane protein</topology>
    </subcellularLocation>
</comment>
<dbReference type="GO" id="GO:0004467">
    <property type="term" value="F:long-chain fatty acid-CoA ligase activity"/>
    <property type="evidence" value="ECO:0007669"/>
    <property type="project" value="UniProtKB-EC"/>
</dbReference>
<organism evidence="10 11">
    <name type="scientific">Thalassotalea mangrovi</name>
    <dbReference type="NCBI Taxonomy" id="2572245"/>
    <lineage>
        <taxon>Bacteria</taxon>
        <taxon>Pseudomonadati</taxon>
        <taxon>Pseudomonadota</taxon>
        <taxon>Gammaproteobacteria</taxon>
        <taxon>Alteromonadales</taxon>
        <taxon>Colwelliaceae</taxon>
        <taxon>Thalassotalea</taxon>
    </lineage>
</organism>
<dbReference type="Pfam" id="PF13193">
    <property type="entry name" value="AMP-binding_C"/>
    <property type="match status" value="1"/>
</dbReference>
<dbReference type="InterPro" id="IPR050237">
    <property type="entry name" value="ATP-dep_AMP-bd_enzyme"/>
</dbReference>
<evidence type="ECO:0000259" key="9">
    <source>
        <dbReference type="Pfam" id="PF13193"/>
    </source>
</evidence>
<dbReference type="InterPro" id="IPR020845">
    <property type="entry name" value="AMP-binding_CS"/>
</dbReference>
<dbReference type="EMBL" id="SWDB01000009">
    <property type="protein sequence ID" value="TKB46318.1"/>
    <property type="molecule type" value="Genomic_DNA"/>
</dbReference>
<gene>
    <name evidence="10" type="ORF">E8M12_04495</name>
</gene>
<evidence type="ECO:0000259" key="8">
    <source>
        <dbReference type="Pfam" id="PF00501"/>
    </source>
</evidence>
<protein>
    <recommendedName>
        <fullName evidence="6">Long-chain-fatty-acid--CoA ligase</fullName>
        <ecNumber evidence="5">6.2.1.3</ecNumber>
    </recommendedName>
    <alternativeName>
        <fullName evidence="7">Long-chain acyl-CoA synthetase</fullName>
    </alternativeName>
</protein>
<dbReference type="PANTHER" id="PTHR43767:SF8">
    <property type="entry name" value="LONG-CHAIN-FATTY-ACID--COA LIGASE"/>
    <property type="match status" value="1"/>
</dbReference>
<dbReference type="RefSeq" id="WP_136734894.1">
    <property type="nucleotide sequence ID" value="NZ_SWDB01000009.1"/>
</dbReference>
<dbReference type="Pfam" id="PF00501">
    <property type="entry name" value="AMP-binding"/>
    <property type="match status" value="1"/>
</dbReference>
<proteinExistence type="predicted"/>
<dbReference type="Gene3D" id="3.30.300.30">
    <property type="match status" value="1"/>
</dbReference>
<feature type="domain" description="AMP-binding enzyme C-terminal" evidence="9">
    <location>
        <begin position="438"/>
        <end position="511"/>
    </location>
</feature>
<dbReference type="InterPro" id="IPR025110">
    <property type="entry name" value="AMP-bd_C"/>
</dbReference>
<dbReference type="PANTHER" id="PTHR43767">
    <property type="entry name" value="LONG-CHAIN-FATTY-ACID--COA LIGASE"/>
    <property type="match status" value="1"/>
</dbReference>
<keyword evidence="3 10" id="KW-0436">Ligase</keyword>
<evidence type="ECO:0000256" key="1">
    <source>
        <dbReference type="ARBA" id="ARBA00004170"/>
    </source>
</evidence>
<dbReference type="InterPro" id="IPR045851">
    <property type="entry name" value="AMP-bd_C_sf"/>
</dbReference>
<evidence type="ECO:0000256" key="3">
    <source>
        <dbReference type="ARBA" id="ARBA00022598"/>
    </source>
</evidence>
<name>A0A4U1B6Y5_9GAMM</name>
<dbReference type="PROSITE" id="PS00455">
    <property type="entry name" value="AMP_BINDING"/>
    <property type="match status" value="1"/>
</dbReference>
<dbReference type="InterPro" id="IPR000873">
    <property type="entry name" value="AMP-dep_synth/lig_dom"/>
</dbReference>
<evidence type="ECO:0000256" key="7">
    <source>
        <dbReference type="ARBA" id="ARBA00042773"/>
    </source>
</evidence>
<dbReference type="Gene3D" id="3.40.50.12780">
    <property type="entry name" value="N-terminal domain of ligase-like"/>
    <property type="match status" value="1"/>
</dbReference>
<dbReference type="OrthoDB" id="9803968at2"/>
<dbReference type="AlphaFoldDB" id="A0A4U1B6Y5"/>
<evidence type="ECO:0000256" key="2">
    <source>
        <dbReference type="ARBA" id="ARBA00005005"/>
    </source>
</evidence>
<accession>A0A4U1B6Y5</accession>
<dbReference type="EC" id="6.2.1.3" evidence="5"/>
<dbReference type="GO" id="GO:0016020">
    <property type="term" value="C:membrane"/>
    <property type="evidence" value="ECO:0007669"/>
    <property type="project" value="UniProtKB-SubCell"/>
</dbReference>
<evidence type="ECO:0000313" key="10">
    <source>
        <dbReference type="EMBL" id="TKB46318.1"/>
    </source>
</evidence>
<evidence type="ECO:0000313" key="11">
    <source>
        <dbReference type="Proteomes" id="UP000307999"/>
    </source>
</evidence>
<reference evidence="10 11" key="1">
    <citation type="submission" date="2019-04" db="EMBL/GenBank/DDBJ databases">
        <title>Thalassotalea guangxiensis sp. nov., isolated from sediment of the coastal wetland.</title>
        <authorList>
            <person name="Zheng S."/>
            <person name="Zhang D."/>
        </authorList>
    </citation>
    <scope>NUCLEOTIDE SEQUENCE [LARGE SCALE GENOMIC DNA]</scope>
    <source>
        <strain evidence="10 11">ZS-4</strain>
    </source>
</reference>
<keyword evidence="4" id="KW-0472">Membrane</keyword>
<comment type="pathway">
    <text evidence="2">Lipid metabolism; fatty acid beta-oxidation.</text>
</comment>
<evidence type="ECO:0000256" key="6">
    <source>
        <dbReference type="ARBA" id="ARBA00039545"/>
    </source>
</evidence>
<comment type="caution">
    <text evidence="10">The sequence shown here is derived from an EMBL/GenBank/DDBJ whole genome shotgun (WGS) entry which is preliminary data.</text>
</comment>
<evidence type="ECO:0000256" key="4">
    <source>
        <dbReference type="ARBA" id="ARBA00023136"/>
    </source>
</evidence>
<dbReference type="InterPro" id="IPR042099">
    <property type="entry name" value="ANL_N_sf"/>
</dbReference>
<keyword evidence="11" id="KW-1185">Reference proteome</keyword>